<dbReference type="InterPro" id="IPR032858">
    <property type="entry name" value="CcoP_N"/>
</dbReference>
<accession>A0A450VT24</accession>
<proteinExistence type="predicted"/>
<organism evidence="3">
    <name type="scientific">Candidatus Kentrum eta</name>
    <dbReference type="NCBI Taxonomy" id="2126337"/>
    <lineage>
        <taxon>Bacteria</taxon>
        <taxon>Pseudomonadati</taxon>
        <taxon>Pseudomonadota</taxon>
        <taxon>Gammaproteobacteria</taxon>
        <taxon>Candidatus Kentrum</taxon>
    </lineage>
</organism>
<keyword evidence="1" id="KW-1133">Transmembrane helix</keyword>
<keyword evidence="1" id="KW-0472">Membrane</keyword>
<evidence type="ECO:0000313" key="3">
    <source>
        <dbReference type="EMBL" id="VFK07944.1"/>
    </source>
</evidence>
<gene>
    <name evidence="3" type="ORF">BECKH772C_GA0070978_104721</name>
</gene>
<protein>
    <submittedName>
        <fullName evidence="3">Cytochrome oxidase-cbb3 N-terminal domain-containing protein, FixP</fullName>
    </submittedName>
</protein>
<dbReference type="Gene3D" id="6.10.280.130">
    <property type="match status" value="1"/>
</dbReference>
<dbReference type="Pfam" id="PF14715">
    <property type="entry name" value="FixP_N"/>
    <property type="match status" value="1"/>
</dbReference>
<name>A0A450VT24_9GAMM</name>
<feature type="transmembrane region" description="Helical" evidence="1">
    <location>
        <begin position="12"/>
        <end position="35"/>
    </location>
</feature>
<reference evidence="3" key="1">
    <citation type="submission" date="2019-02" db="EMBL/GenBank/DDBJ databases">
        <authorList>
            <person name="Gruber-Vodicka R. H."/>
            <person name="Seah K. B. B."/>
        </authorList>
    </citation>
    <scope>NUCLEOTIDE SEQUENCE</scope>
    <source>
        <strain evidence="3">BECK_SA2B12</strain>
    </source>
</reference>
<dbReference type="EMBL" id="CAADFJ010000472">
    <property type="protein sequence ID" value="VFK07944.1"/>
    <property type="molecule type" value="Genomic_DNA"/>
</dbReference>
<feature type="transmembrane region" description="Helical" evidence="1">
    <location>
        <begin position="64"/>
        <end position="87"/>
    </location>
</feature>
<dbReference type="InterPro" id="IPR038414">
    <property type="entry name" value="CcoP_N_sf"/>
</dbReference>
<sequence length="91" mass="10582">MHYFELRNFQHVVLYLLPTLLFIVLFALGLGYTHFRDKRSDEKMNTIVHTYVGGIEERNAPFPVVLMLILAGTIIWGLLYIILYGVLEVKI</sequence>
<evidence type="ECO:0000256" key="1">
    <source>
        <dbReference type="SAM" id="Phobius"/>
    </source>
</evidence>
<evidence type="ECO:0000259" key="2">
    <source>
        <dbReference type="Pfam" id="PF14715"/>
    </source>
</evidence>
<keyword evidence="1" id="KW-0812">Transmembrane</keyword>
<feature type="domain" description="Cbb3-type cytochrome c oxidase subunit CcoP N-terminal" evidence="2">
    <location>
        <begin position="45"/>
        <end position="88"/>
    </location>
</feature>
<dbReference type="AlphaFoldDB" id="A0A450VT24"/>